<sequence length="205" mass="24214">MKNVLFICFIAFLCCNNKVKEEKIKNSIVETKKEYSSFHKEALEYAKQNGFNQDFYYLLDFSIHSGKNRFFVYDFKNNEIKKQKLVTHGSCDQFEENPEKWEKAKFSTKNESHCSMKGKYKIGKRDYSSWGINVKYWIHGLEKTNNTAVKRVVVLHSWDAVKDEEVYPRYSPLSWGCPAVSNEFMKEIDSELQKSTKPVLLWIIE</sequence>
<organism evidence="1 2">
    <name type="scientific">Flavobacterium jumunjinense</name>
    <dbReference type="NCBI Taxonomy" id="998845"/>
    <lineage>
        <taxon>Bacteria</taxon>
        <taxon>Pseudomonadati</taxon>
        <taxon>Bacteroidota</taxon>
        <taxon>Flavobacteriia</taxon>
        <taxon>Flavobacteriales</taxon>
        <taxon>Flavobacteriaceae</taxon>
        <taxon>Flavobacterium</taxon>
    </lineage>
</organism>
<dbReference type="InterPro" id="IPR032676">
    <property type="entry name" value="YkuD_2"/>
</dbReference>
<dbReference type="PANTHER" id="PTHR38477">
    <property type="entry name" value="HYPOTHETICAL EXPORTED PROTEIN"/>
    <property type="match status" value="1"/>
</dbReference>
<dbReference type="RefSeq" id="WP_236456903.1">
    <property type="nucleotide sequence ID" value="NZ_CBCSGE010000010.1"/>
</dbReference>
<evidence type="ECO:0000313" key="1">
    <source>
        <dbReference type="EMBL" id="MFB9095335.1"/>
    </source>
</evidence>
<proteinExistence type="predicted"/>
<dbReference type="EMBL" id="JBHMEY010000006">
    <property type="protein sequence ID" value="MFB9095335.1"/>
    <property type="molecule type" value="Genomic_DNA"/>
</dbReference>
<dbReference type="Pfam" id="PF13645">
    <property type="entry name" value="YkuD_2"/>
    <property type="match status" value="1"/>
</dbReference>
<gene>
    <name evidence="1" type="ORF">ACFFVF_02305</name>
</gene>
<comment type="caution">
    <text evidence="1">The sequence shown here is derived from an EMBL/GenBank/DDBJ whole genome shotgun (WGS) entry which is preliminary data.</text>
</comment>
<name>A0ABV5GKH0_9FLAO</name>
<keyword evidence="2" id="KW-1185">Reference proteome</keyword>
<protein>
    <submittedName>
        <fullName evidence="1">Murein L,D-transpeptidase catalytic domain-containing protein</fullName>
    </submittedName>
</protein>
<dbReference type="PANTHER" id="PTHR38477:SF1">
    <property type="entry name" value="MUREIN L,D-TRANSPEPTIDASE CATALYTIC DOMAIN FAMILY PROTEIN"/>
    <property type="match status" value="1"/>
</dbReference>
<evidence type="ECO:0000313" key="2">
    <source>
        <dbReference type="Proteomes" id="UP001589607"/>
    </source>
</evidence>
<reference evidence="1 2" key="1">
    <citation type="submission" date="2024-09" db="EMBL/GenBank/DDBJ databases">
        <authorList>
            <person name="Sun Q."/>
            <person name="Mori K."/>
        </authorList>
    </citation>
    <scope>NUCLEOTIDE SEQUENCE [LARGE SCALE GENOMIC DNA]</scope>
    <source>
        <strain evidence="1 2">CECT 7955</strain>
    </source>
</reference>
<dbReference type="Proteomes" id="UP001589607">
    <property type="component" value="Unassembled WGS sequence"/>
</dbReference>
<accession>A0ABV5GKH0</accession>